<organism evidence="1 2">
    <name type="scientific">Actinomadura montaniterrae</name>
    <dbReference type="NCBI Taxonomy" id="1803903"/>
    <lineage>
        <taxon>Bacteria</taxon>
        <taxon>Bacillati</taxon>
        <taxon>Actinomycetota</taxon>
        <taxon>Actinomycetes</taxon>
        <taxon>Streptosporangiales</taxon>
        <taxon>Thermomonosporaceae</taxon>
        <taxon>Actinomadura</taxon>
    </lineage>
</organism>
<protein>
    <submittedName>
        <fullName evidence="1">Zinc-binding dehydrogenase</fullName>
    </submittedName>
</protein>
<reference evidence="1 2" key="1">
    <citation type="submission" date="2019-09" db="EMBL/GenBank/DDBJ databases">
        <title>Actinomadura physcomitrii sp. nov., a novel actinomycete isolated from moss [Physcomitrium sphaericum (Ludw) Fuernr].</title>
        <authorList>
            <person name="Liu C."/>
            <person name="Zhuang X."/>
        </authorList>
    </citation>
    <scope>NUCLEOTIDE SEQUENCE [LARGE SCALE GENOMIC DNA]</scope>
    <source>
        <strain evidence="1 2">CYP1-1B</strain>
    </source>
</reference>
<dbReference type="OrthoDB" id="3813297at2"/>
<dbReference type="EMBL" id="WBMR01000060">
    <property type="protein sequence ID" value="KAB2379244.1"/>
    <property type="molecule type" value="Genomic_DNA"/>
</dbReference>
<comment type="caution">
    <text evidence="1">The sequence shown here is derived from an EMBL/GenBank/DDBJ whole genome shotgun (WGS) entry which is preliminary data.</text>
</comment>
<evidence type="ECO:0000313" key="1">
    <source>
        <dbReference type="EMBL" id="KAB2379244.1"/>
    </source>
</evidence>
<accession>A0A6L3VT72</accession>
<gene>
    <name evidence="1" type="ORF">F9B16_21250</name>
</gene>
<keyword evidence="2" id="KW-1185">Reference proteome</keyword>
<dbReference type="SUPFAM" id="SSF51735">
    <property type="entry name" value="NAD(P)-binding Rossmann-fold domains"/>
    <property type="match status" value="1"/>
</dbReference>
<name>A0A6L3VT72_9ACTN</name>
<sequence length="127" mass="12947">MPAHVIASVGSPRGGDGLASAGADEVVVSSDDVKEPGDIVVESVGEVDLVTAWSLLAPGGSLQSVGWTSGESAVFPPFTTVGTLKTLVPYVNEFVAADDLAELVRLVADGARVPEIGRRVPGMAVFD</sequence>
<dbReference type="Proteomes" id="UP000483004">
    <property type="component" value="Unassembled WGS sequence"/>
</dbReference>
<proteinExistence type="predicted"/>
<dbReference type="Gene3D" id="3.90.180.10">
    <property type="entry name" value="Medium-chain alcohol dehydrogenases, catalytic domain"/>
    <property type="match status" value="1"/>
</dbReference>
<evidence type="ECO:0000313" key="2">
    <source>
        <dbReference type="Proteomes" id="UP000483004"/>
    </source>
</evidence>
<dbReference type="InterPro" id="IPR036291">
    <property type="entry name" value="NAD(P)-bd_dom_sf"/>
</dbReference>
<dbReference type="AlphaFoldDB" id="A0A6L3VT72"/>